<dbReference type="Proteomes" id="UP000271162">
    <property type="component" value="Unassembled WGS sequence"/>
</dbReference>
<feature type="region of interest" description="Disordered" evidence="1">
    <location>
        <begin position="112"/>
        <end position="137"/>
    </location>
</feature>
<reference evidence="2 3" key="2">
    <citation type="submission" date="2018-11" db="EMBL/GenBank/DDBJ databases">
        <authorList>
            <consortium name="Pathogen Informatics"/>
        </authorList>
    </citation>
    <scope>NUCLEOTIDE SEQUENCE [LARGE SCALE GENOMIC DNA]</scope>
</reference>
<evidence type="ECO:0000313" key="3">
    <source>
        <dbReference type="Proteomes" id="UP000271162"/>
    </source>
</evidence>
<feature type="region of interest" description="Disordered" evidence="1">
    <location>
        <begin position="1"/>
        <end position="37"/>
    </location>
</feature>
<organism evidence="4">
    <name type="scientific">Nippostrongylus brasiliensis</name>
    <name type="common">Rat hookworm</name>
    <dbReference type="NCBI Taxonomy" id="27835"/>
    <lineage>
        <taxon>Eukaryota</taxon>
        <taxon>Metazoa</taxon>
        <taxon>Ecdysozoa</taxon>
        <taxon>Nematoda</taxon>
        <taxon>Chromadorea</taxon>
        <taxon>Rhabditida</taxon>
        <taxon>Rhabditina</taxon>
        <taxon>Rhabditomorpha</taxon>
        <taxon>Strongyloidea</taxon>
        <taxon>Heligmosomidae</taxon>
        <taxon>Nippostrongylus</taxon>
    </lineage>
</organism>
<keyword evidence="3" id="KW-1185">Reference proteome</keyword>
<dbReference type="EMBL" id="UYSL01028592">
    <property type="protein sequence ID" value="VDL87607.1"/>
    <property type="molecule type" value="Genomic_DNA"/>
</dbReference>
<protein>
    <submittedName>
        <fullName evidence="4">TPX2_importin domain-containing protein</fullName>
    </submittedName>
</protein>
<dbReference type="AlphaFoldDB" id="A0A0N4YZG5"/>
<name>A0A0N4YZG5_NIPBR</name>
<dbReference type="WBParaSite" id="NBR_0002263701-mRNA-1">
    <property type="protein sequence ID" value="NBR_0002263701-mRNA-1"/>
    <property type="gene ID" value="NBR_0002263701"/>
</dbReference>
<accession>A0A0N4YZG5</accession>
<feature type="compositionally biased region" description="Polar residues" evidence="1">
    <location>
        <begin position="1"/>
        <end position="16"/>
    </location>
</feature>
<evidence type="ECO:0000313" key="4">
    <source>
        <dbReference type="WBParaSite" id="NBR_0002263701-mRNA-1"/>
    </source>
</evidence>
<dbReference type="STRING" id="27835.A0A0N4YZG5"/>
<sequence>GVVTSPTETLRAQTPRSSKRTPGVNQASVLSGTPGVDRSAIISNGDLPATSAQMEQLMEPLYDVDPYMECKENREVILETKDVADVAPLMEVKAMEVKPRAVIRTPVMPKLLDSGARSSAKSSGKKKSATPRAMRRGVPLTTPVTASAKRTGTYSVSTVSSAAKSAPKVALVRVDKEVVKKAEVKCHKCNFISKKPSSARCSRDVLEGLPSSSRSIKKKERVNVAEHFARQHARIFEQMETLEDRQHRLSRTKCDSRMRAGKRVISSTIPTERSTINLLATPKGVTPPIHRERVTYTPHRGAVGTFIDTTKLSDRDFELAVANGLIKARSTR</sequence>
<proteinExistence type="predicted"/>
<evidence type="ECO:0000313" key="2">
    <source>
        <dbReference type="EMBL" id="VDL87607.1"/>
    </source>
</evidence>
<reference evidence="4" key="1">
    <citation type="submission" date="2017-02" db="UniProtKB">
        <authorList>
            <consortium name="WormBaseParasite"/>
        </authorList>
    </citation>
    <scope>IDENTIFICATION</scope>
</reference>
<feature type="compositionally biased region" description="Basic residues" evidence="1">
    <location>
        <begin position="123"/>
        <end position="135"/>
    </location>
</feature>
<gene>
    <name evidence="2" type="ORF">NBR_LOCUS22638</name>
</gene>
<evidence type="ECO:0000256" key="1">
    <source>
        <dbReference type="SAM" id="MobiDB-lite"/>
    </source>
</evidence>